<dbReference type="GO" id="GO:0005524">
    <property type="term" value="F:ATP binding"/>
    <property type="evidence" value="ECO:0007669"/>
    <property type="project" value="UniProtKB-UniRule"/>
</dbReference>
<dbReference type="Pfam" id="PF03668">
    <property type="entry name" value="RapZ-like_N"/>
    <property type="match status" value="1"/>
</dbReference>
<reference evidence="8" key="1">
    <citation type="submission" date="2012-09" db="EMBL/GenBank/DDBJ databases">
        <authorList>
            <person name="Weinstock G."/>
            <person name="Sodergren E."/>
            <person name="Clifton S."/>
            <person name="Fulton L."/>
            <person name="Fulton B."/>
            <person name="Courtney L."/>
            <person name="Fronick C."/>
            <person name="Harrison M."/>
            <person name="Strong C."/>
            <person name="Farmer C."/>
            <person name="Delehaunty K."/>
            <person name="Markovic C."/>
            <person name="Hall O."/>
            <person name="Minx P."/>
            <person name="Tomlinson C."/>
            <person name="Mitreva M."/>
            <person name="Nelson J."/>
            <person name="Hou S."/>
            <person name="Wollam A."/>
            <person name="Pepin K.H."/>
            <person name="Johnson M."/>
            <person name="Bhonagiri V."/>
            <person name="Nash W.E."/>
            <person name="Suruliraj S."/>
            <person name="Warren W."/>
            <person name="Chinwalla A."/>
            <person name="Mardis E.R."/>
            <person name="Wilson R.K."/>
        </authorList>
    </citation>
    <scope>NUCLEOTIDE SEQUENCE [LARGE SCALE GENOMIC DNA]</scope>
    <source>
        <strain evidence="8">OS1</strain>
    </source>
</reference>
<evidence type="ECO:0000256" key="3">
    <source>
        <dbReference type="ARBA" id="ARBA00023134"/>
    </source>
</evidence>
<dbReference type="HAMAP" id="MF_00636">
    <property type="entry name" value="RapZ_like"/>
    <property type="match status" value="1"/>
</dbReference>
<name>A0A0T5XD49_9BACT</name>
<evidence type="ECO:0000313" key="8">
    <source>
        <dbReference type="Proteomes" id="UP000005273"/>
    </source>
</evidence>
<dbReference type="Pfam" id="PF22740">
    <property type="entry name" value="PapZ_C"/>
    <property type="match status" value="1"/>
</dbReference>
<evidence type="ECO:0000256" key="1">
    <source>
        <dbReference type="ARBA" id="ARBA00022741"/>
    </source>
</evidence>
<gene>
    <name evidence="7" type="ORF">HMPREF1705_03570</name>
</gene>
<dbReference type="InterPro" id="IPR005337">
    <property type="entry name" value="RapZ-like"/>
</dbReference>
<evidence type="ECO:0000313" key="7">
    <source>
        <dbReference type="EMBL" id="KRT36296.1"/>
    </source>
</evidence>
<organism evidence="7 8">
    <name type="scientific">Acetomicrobium hydrogeniformans ATCC BAA-1850</name>
    <dbReference type="NCBI Taxonomy" id="592015"/>
    <lineage>
        <taxon>Bacteria</taxon>
        <taxon>Thermotogati</taxon>
        <taxon>Synergistota</taxon>
        <taxon>Synergistia</taxon>
        <taxon>Synergistales</taxon>
        <taxon>Acetomicrobiaceae</taxon>
        <taxon>Acetomicrobium</taxon>
    </lineage>
</organism>
<dbReference type="eggNOG" id="COG1660">
    <property type="taxonomic scope" value="Bacteria"/>
</dbReference>
<keyword evidence="1 4" id="KW-0547">Nucleotide-binding</keyword>
<evidence type="ECO:0000259" key="6">
    <source>
        <dbReference type="Pfam" id="PF22740"/>
    </source>
</evidence>
<keyword evidence="3 4" id="KW-0342">GTP-binding</keyword>
<dbReference type="PANTHER" id="PTHR30448">
    <property type="entry name" value="RNASE ADAPTER PROTEIN RAPZ"/>
    <property type="match status" value="1"/>
</dbReference>
<dbReference type="PIRSF" id="PIRSF005052">
    <property type="entry name" value="P-loopkin"/>
    <property type="match status" value="1"/>
</dbReference>
<protein>
    <submittedName>
        <fullName evidence="7">Uncharacterized protein</fullName>
    </submittedName>
</protein>
<dbReference type="InterPro" id="IPR053930">
    <property type="entry name" value="RapZ-like_N"/>
</dbReference>
<dbReference type="SUPFAM" id="SSF52540">
    <property type="entry name" value="P-loop containing nucleoside triphosphate hydrolases"/>
    <property type="match status" value="1"/>
</dbReference>
<keyword evidence="8" id="KW-1185">Reference proteome</keyword>
<sequence>MSNIDGNNNKRQIDIPCNNHDEEYGKQGISKCIIITGMSGGGKSTALKILEDIGFYAIDNIPPAILPQLIDMLKTHEAAVNNGIVAVIDVRGGILLKGFEDVITTLKSKVSLVKVIFLDAGDEILIRRYETTRRRHPLGKDLPLSVMISKERSVVAPVRELADVVIDTSNLNIQELKDALLKSLGMMDAEPSVIITSFGYKYGIPSDCDYVFDVRFLENPFYCPSLRNLTGVDVEVQEYLLNFTETEKFYNESLRLIKLILPLYRKTGKPQVHIGVGCTGGRHRSVAYSEWLAKELSIDGEKCIIRHRDIEKDKEKVSNVIAD</sequence>
<feature type="domain" description="RapZ C-terminal" evidence="6">
    <location>
        <begin position="192"/>
        <end position="311"/>
    </location>
</feature>
<feature type="binding site" evidence="4">
    <location>
        <begin position="89"/>
        <end position="92"/>
    </location>
    <ligand>
        <name>GTP</name>
        <dbReference type="ChEBI" id="CHEBI:37565"/>
    </ligand>
</feature>
<dbReference type="InterPro" id="IPR053931">
    <property type="entry name" value="RapZ_C"/>
</dbReference>
<dbReference type="RefSeq" id="WP_009201012.1">
    <property type="nucleotide sequence ID" value="NZ_ACJX03000001.1"/>
</dbReference>
<evidence type="ECO:0000256" key="4">
    <source>
        <dbReference type="HAMAP-Rule" id="MF_00636"/>
    </source>
</evidence>
<comment type="caution">
    <text evidence="7">The sequence shown here is derived from an EMBL/GenBank/DDBJ whole genome shotgun (WGS) entry which is preliminary data.</text>
</comment>
<dbReference type="NCBIfam" id="NF003828">
    <property type="entry name" value="PRK05416.1"/>
    <property type="match status" value="1"/>
</dbReference>
<feature type="domain" description="RapZ-like N-terminal" evidence="5">
    <location>
        <begin position="32"/>
        <end position="184"/>
    </location>
</feature>
<dbReference type="Proteomes" id="UP000005273">
    <property type="component" value="Unassembled WGS sequence"/>
</dbReference>
<dbReference type="AlphaFoldDB" id="A0A0T5XD49"/>
<evidence type="ECO:0000256" key="2">
    <source>
        <dbReference type="ARBA" id="ARBA00022840"/>
    </source>
</evidence>
<dbReference type="GO" id="GO:0005525">
    <property type="term" value="F:GTP binding"/>
    <property type="evidence" value="ECO:0007669"/>
    <property type="project" value="UniProtKB-UniRule"/>
</dbReference>
<keyword evidence="2 4" id="KW-0067">ATP-binding</keyword>
<accession>A0A0T5XD49</accession>
<dbReference type="STRING" id="592015.HMPREF1705_03570"/>
<proteinExistence type="inferred from homology"/>
<dbReference type="Gene3D" id="3.40.50.300">
    <property type="entry name" value="P-loop containing nucleotide triphosphate hydrolases"/>
    <property type="match status" value="1"/>
</dbReference>
<dbReference type="EMBL" id="ACJX03000001">
    <property type="protein sequence ID" value="KRT36296.1"/>
    <property type="molecule type" value="Genomic_DNA"/>
</dbReference>
<dbReference type="OrthoDB" id="9784461at2"/>
<dbReference type="PANTHER" id="PTHR30448:SF0">
    <property type="entry name" value="RNASE ADAPTER PROTEIN RAPZ"/>
    <property type="match status" value="1"/>
</dbReference>
<evidence type="ECO:0000259" key="5">
    <source>
        <dbReference type="Pfam" id="PF03668"/>
    </source>
</evidence>
<feature type="binding site" evidence="4">
    <location>
        <begin position="37"/>
        <end position="44"/>
    </location>
    <ligand>
        <name>ATP</name>
        <dbReference type="ChEBI" id="CHEBI:30616"/>
    </ligand>
</feature>
<dbReference type="InterPro" id="IPR027417">
    <property type="entry name" value="P-loop_NTPase"/>
</dbReference>